<protein>
    <recommendedName>
        <fullName evidence="2">PF03932 family protein CutC</fullName>
    </recommendedName>
</protein>
<evidence type="ECO:0000313" key="4">
    <source>
        <dbReference type="Proteomes" id="UP000831304"/>
    </source>
</evidence>
<organism evidence="3 4">
    <name type="scientific">Agromyces soli</name>
    <dbReference type="NCBI Taxonomy" id="659012"/>
    <lineage>
        <taxon>Bacteria</taxon>
        <taxon>Bacillati</taxon>
        <taxon>Actinomycetota</taxon>
        <taxon>Actinomycetes</taxon>
        <taxon>Micrococcales</taxon>
        <taxon>Microbacteriaceae</taxon>
        <taxon>Agromyces</taxon>
    </lineage>
</organism>
<dbReference type="Gene3D" id="3.20.20.380">
    <property type="entry name" value="Copper homeostasis (CutC) domain"/>
    <property type="match status" value="1"/>
</dbReference>
<evidence type="ECO:0000256" key="1">
    <source>
        <dbReference type="ARBA" id="ARBA00007768"/>
    </source>
</evidence>
<comment type="subcellular location">
    <subcellularLocation>
        <location evidence="2">Cytoplasm</location>
    </subcellularLocation>
</comment>
<comment type="similarity">
    <text evidence="1 2">Belongs to the CutC family.</text>
</comment>
<dbReference type="HAMAP" id="MF_00795">
    <property type="entry name" value="CutC"/>
    <property type="match status" value="1"/>
</dbReference>
<dbReference type="RefSeq" id="WP_243569135.1">
    <property type="nucleotide sequence ID" value="NZ_BAAARD010000005.1"/>
</dbReference>
<gene>
    <name evidence="2" type="primary">cutC</name>
    <name evidence="3" type="ORF">MTP13_00565</name>
</gene>
<evidence type="ECO:0000313" key="3">
    <source>
        <dbReference type="EMBL" id="UOE26304.1"/>
    </source>
</evidence>
<proteinExistence type="inferred from homology"/>
<dbReference type="Proteomes" id="UP000831304">
    <property type="component" value="Chromosome"/>
</dbReference>
<dbReference type="SUPFAM" id="SSF110395">
    <property type="entry name" value="CutC-like"/>
    <property type="match status" value="1"/>
</dbReference>
<sequence length="264" mass="25946">MNAPAAAGAVTLELIAQDAAAVRVAASIGAARVELCQALALGGLTPSLGTIEAAVQTAGDALGVHVLIRPRGGGFHYTADEFAVMESDVRAAVAAGAAGVVIGCLDEAGRFDLDGMRRLRDAAGPAGVAAHRAIDVSAEPFQALDALIELGLDRVLTSGAAPTALAGRDTLRAFVERAEGRIVVMAGGGVTAADAPGILASGVRDLHFSAKRTVAGDAGGVSMGSAGSGVGDYEVADAQVAREIAEAARTAAASSASIPGGAAR</sequence>
<dbReference type="PANTHER" id="PTHR12598">
    <property type="entry name" value="COPPER HOMEOSTASIS PROTEIN CUTC"/>
    <property type="match status" value="1"/>
</dbReference>
<keyword evidence="2" id="KW-0963">Cytoplasm</keyword>
<accession>A0ABY4AT15</accession>
<dbReference type="PANTHER" id="PTHR12598:SF0">
    <property type="entry name" value="COPPER HOMEOSTASIS PROTEIN CUTC HOMOLOG"/>
    <property type="match status" value="1"/>
</dbReference>
<name>A0ABY4AT15_9MICO</name>
<keyword evidence="4" id="KW-1185">Reference proteome</keyword>
<comment type="caution">
    <text evidence="2">Once thought to be involved in copper homeostasis, experiments in E.coli have shown this is not the case.</text>
</comment>
<evidence type="ECO:0000256" key="2">
    <source>
        <dbReference type="HAMAP-Rule" id="MF_00795"/>
    </source>
</evidence>
<reference evidence="3 4" key="1">
    <citation type="submission" date="2022-03" db="EMBL/GenBank/DDBJ databases">
        <title>Agromyces sp. isolated from the gut of P. brevitarsis seulensis larvae.</title>
        <authorList>
            <person name="Won M."/>
            <person name="Kwon S.-W."/>
        </authorList>
    </citation>
    <scope>NUCLEOTIDE SEQUENCE [LARGE SCALE GENOMIC DNA]</scope>
    <source>
        <strain evidence="3 4">KACC 16215</strain>
    </source>
</reference>
<dbReference type="Pfam" id="PF03932">
    <property type="entry name" value="CutC"/>
    <property type="match status" value="1"/>
</dbReference>
<dbReference type="InterPro" id="IPR036822">
    <property type="entry name" value="CutC-like_dom_sf"/>
</dbReference>
<dbReference type="InterPro" id="IPR005627">
    <property type="entry name" value="CutC-like"/>
</dbReference>
<dbReference type="EMBL" id="CP094533">
    <property type="protein sequence ID" value="UOE26304.1"/>
    <property type="molecule type" value="Genomic_DNA"/>
</dbReference>